<keyword evidence="1" id="KW-0805">Transcription regulation</keyword>
<evidence type="ECO:0000313" key="6">
    <source>
        <dbReference type="Proteomes" id="UP001518990"/>
    </source>
</evidence>
<dbReference type="Proteomes" id="UP001518990">
    <property type="component" value="Unassembled WGS sequence"/>
</dbReference>
<dbReference type="PANTHER" id="PTHR33204">
    <property type="entry name" value="TRANSCRIPTIONAL REGULATOR, MARR FAMILY"/>
    <property type="match status" value="1"/>
</dbReference>
<organism evidence="5 6">
    <name type="scientific">Roseomonas marmotae</name>
    <dbReference type="NCBI Taxonomy" id="2768161"/>
    <lineage>
        <taxon>Bacteria</taxon>
        <taxon>Pseudomonadati</taxon>
        <taxon>Pseudomonadota</taxon>
        <taxon>Alphaproteobacteria</taxon>
        <taxon>Acetobacterales</taxon>
        <taxon>Roseomonadaceae</taxon>
        <taxon>Roseomonas</taxon>
    </lineage>
</organism>
<protein>
    <submittedName>
        <fullName evidence="5">Helix-turn-helix transcriptional regulator</fullName>
    </submittedName>
</protein>
<feature type="domain" description="HTH hxlR-type" evidence="4">
    <location>
        <begin position="8"/>
        <end position="113"/>
    </location>
</feature>
<evidence type="ECO:0000256" key="1">
    <source>
        <dbReference type="ARBA" id="ARBA00023015"/>
    </source>
</evidence>
<proteinExistence type="predicted"/>
<comment type="caution">
    <text evidence="5">The sequence shown here is derived from an EMBL/GenBank/DDBJ whole genome shotgun (WGS) entry which is preliminary data.</text>
</comment>
<evidence type="ECO:0000256" key="2">
    <source>
        <dbReference type="ARBA" id="ARBA00023125"/>
    </source>
</evidence>
<dbReference type="InterPro" id="IPR036390">
    <property type="entry name" value="WH_DNA-bd_sf"/>
</dbReference>
<dbReference type="InterPro" id="IPR036388">
    <property type="entry name" value="WH-like_DNA-bd_sf"/>
</dbReference>
<evidence type="ECO:0000256" key="3">
    <source>
        <dbReference type="ARBA" id="ARBA00023163"/>
    </source>
</evidence>
<dbReference type="PANTHER" id="PTHR33204:SF29">
    <property type="entry name" value="TRANSCRIPTIONAL REGULATOR"/>
    <property type="match status" value="1"/>
</dbReference>
<dbReference type="InterPro" id="IPR002577">
    <property type="entry name" value="HTH_HxlR"/>
</dbReference>
<gene>
    <name evidence="5" type="ORF">IAI60_03730</name>
</gene>
<dbReference type="RefSeq" id="WP_207445309.1">
    <property type="nucleotide sequence ID" value="NZ_CP061091.1"/>
</dbReference>
<reference evidence="5 6" key="1">
    <citation type="submission" date="2020-09" db="EMBL/GenBank/DDBJ databases">
        <title>Roseomonas.</title>
        <authorList>
            <person name="Zhu W."/>
        </authorList>
    </citation>
    <scope>NUCLEOTIDE SEQUENCE [LARGE SCALE GENOMIC DNA]</scope>
    <source>
        <strain evidence="5 6">1311</strain>
    </source>
</reference>
<keyword evidence="2" id="KW-0238">DNA-binding</keyword>
<keyword evidence="3" id="KW-0804">Transcription</keyword>
<dbReference type="SUPFAM" id="SSF46785">
    <property type="entry name" value="Winged helix' DNA-binding domain"/>
    <property type="match status" value="1"/>
</dbReference>
<sequence>MGKRPDYTPATAARGVQNALRILEGRWKLVILFQLFGGKTLRFSELERSIPGISQKMLVQQLRQLEKDGVVSRMVYPEVPPRVEYRLTNWGQAICPALDSLLIWAEAAPEEARLRLLEEEAAPPFDAGHVCDSLEAATSSEQDLH</sequence>
<name>A0ABS3K8B0_9PROT</name>
<dbReference type="Gene3D" id="1.10.10.10">
    <property type="entry name" value="Winged helix-like DNA-binding domain superfamily/Winged helix DNA-binding domain"/>
    <property type="match status" value="1"/>
</dbReference>
<keyword evidence="6" id="KW-1185">Reference proteome</keyword>
<accession>A0ABS3K8B0</accession>
<dbReference type="PROSITE" id="PS51118">
    <property type="entry name" value="HTH_HXLR"/>
    <property type="match status" value="1"/>
</dbReference>
<dbReference type="Pfam" id="PF01638">
    <property type="entry name" value="HxlR"/>
    <property type="match status" value="1"/>
</dbReference>
<dbReference type="EMBL" id="JACTNF010000003">
    <property type="protein sequence ID" value="MBO1073711.1"/>
    <property type="molecule type" value="Genomic_DNA"/>
</dbReference>
<evidence type="ECO:0000259" key="4">
    <source>
        <dbReference type="PROSITE" id="PS51118"/>
    </source>
</evidence>
<evidence type="ECO:0000313" key="5">
    <source>
        <dbReference type="EMBL" id="MBO1073711.1"/>
    </source>
</evidence>